<dbReference type="InterPro" id="IPR000182">
    <property type="entry name" value="GNAT_dom"/>
</dbReference>
<dbReference type="Pfam" id="PF00583">
    <property type="entry name" value="Acetyltransf_1"/>
    <property type="match status" value="1"/>
</dbReference>
<dbReference type="Gene3D" id="3.40.630.30">
    <property type="match status" value="1"/>
</dbReference>
<dbReference type="eggNOG" id="COG0456">
    <property type="taxonomic scope" value="Bacteria"/>
</dbReference>
<proteinExistence type="predicted"/>
<dbReference type="OrthoDB" id="9127144at2"/>
<dbReference type="AlphaFoldDB" id="A0A1H6REY9"/>
<dbReference type="SUPFAM" id="SSF55729">
    <property type="entry name" value="Acyl-CoA N-acyltransferases (Nat)"/>
    <property type="match status" value="1"/>
</dbReference>
<dbReference type="GeneID" id="54119867"/>
<feature type="domain" description="N-acetyltransferase" evidence="1">
    <location>
        <begin position="1"/>
        <end position="135"/>
    </location>
</feature>
<dbReference type="InterPro" id="IPR016181">
    <property type="entry name" value="Acyl_CoA_acyltransferase"/>
</dbReference>
<gene>
    <name evidence="2" type="ORF">SAMN04487834_100719</name>
</gene>
<dbReference type="GO" id="GO:0016747">
    <property type="term" value="F:acyltransferase activity, transferring groups other than amino-acyl groups"/>
    <property type="evidence" value="ECO:0007669"/>
    <property type="project" value="InterPro"/>
</dbReference>
<reference evidence="3" key="1">
    <citation type="submission" date="2016-10" db="EMBL/GenBank/DDBJ databases">
        <authorList>
            <person name="Varghese N."/>
        </authorList>
    </citation>
    <scope>NUCLEOTIDE SEQUENCE [LARGE SCALE GENOMIC DNA]</scope>
    <source>
        <strain evidence="3">DSM 20406</strain>
    </source>
</reference>
<protein>
    <recommendedName>
        <fullName evidence="1">N-acetyltransferase domain-containing protein</fullName>
    </recommendedName>
</protein>
<dbReference type="RefSeq" id="WP_033162471.1">
    <property type="nucleotide sequence ID" value="NZ_CACWHD010000009.1"/>
</dbReference>
<evidence type="ECO:0000313" key="3">
    <source>
        <dbReference type="Proteomes" id="UP000183028"/>
    </source>
</evidence>
<dbReference type="Proteomes" id="UP000183028">
    <property type="component" value="Unassembled WGS sequence"/>
</dbReference>
<sequence length="178" mass="20673">MQLRKLTKDEDLSFFEMLNDEAFDASETFSIQEFLKAQDEGLLDILAIETSEPVGYAVISVNNEVAYMGYFAIDASKRGHGLGGQALELIKETYAPRQLVIETEKVDRKTPYESLKMRRRRFYLAHHLHLSHYEDIFRGNPYQIMCTHANLRLKAFQDILEQLLKMGYDPVLYKEGEK</sequence>
<evidence type="ECO:0000259" key="1">
    <source>
        <dbReference type="PROSITE" id="PS51186"/>
    </source>
</evidence>
<dbReference type="STRING" id="322505.SAMN04487836_10284"/>
<dbReference type="EMBL" id="FNYK01000007">
    <property type="protein sequence ID" value="SEI51087.1"/>
    <property type="molecule type" value="Genomic_DNA"/>
</dbReference>
<evidence type="ECO:0000313" key="2">
    <source>
        <dbReference type="EMBL" id="SEI51087.1"/>
    </source>
</evidence>
<keyword evidence="3" id="KW-1185">Reference proteome</keyword>
<dbReference type="PROSITE" id="PS51186">
    <property type="entry name" value="GNAT"/>
    <property type="match status" value="1"/>
</dbReference>
<organism evidence="2 3">
    <name type="scientific">Sharpea azabuensis</name>
    <dbReference type="NCBI Taxonomy" id="322505"/>
    <lineage>
        <taxon>Bacteria</taxon>
        <taxon>Bacillati</taxon>
        <taxon>Bacillota</taxon>
        <taxon>Erysipelotrichia</taxon>
        <taxon>Erysipelotrichales</taxon>
        <taxon>Coprobacillaceae</taxon>
        <taxon>Sharpea</taxon>
    </lineage>
</organism>
<name>A0A1H6REY9_9FIRM</name>
<accession>A0A1H6REY9</accession>
<dbReference type="CDD" id="cd04301">
    <property type="entry name" value="NAT_SF"/>
    <property type="match status" value="1"/>
</dbReference>